<dbReference type="EMBL" id="KN837782">
    <property type="protein sequence ID" value="KIJ23152.1"/>
    <property type="molecule type" value="Genomic_DNA"/>
</dbReference>
<evidence type="ECO:0000313" key="2">
    <source>
        <dbReference type="Proteomes" id="UP000054279"/>
    </source>
</evidence>
<dbReference type="Gene3D" id="3.80.10.10">
    <property type="entry name" value="Ribonuclease Inhibitor"/>
    <property type="match status" value="1"/>
</dbReference>
<name>A0A0C9U251_SPHS4</name>
<evidence type="ECO:0000313" key="1">
    <source>
        <dbReference type="EMBL" id="KIJ23152.1"/>
    </source>
</evidence>
<keyword evidence="2" id="KW-1185">Reference proteome</keyword>
<proteinExistence type="predicted"/>
<dbReference type="OrthoDB" id="5855206at2759"/>
<dbReference type="AlphaFoldDB" id="A0A0C9U251"/>
<sequence length="175" mass="20206">MTVELVILQDLEDALVYVKAPGLECLTIKRHREKQLGVELSLETIPQENFPNLRRLNLHEVIPTIFLELELLRDKFAQLEQITMVHCAVEDMALILTESFPGDVLLFPNLRQLHFHSSGINIKELELILESVSSGLRKLSSFKIERCRLEGKDVIEKFRHFVNVHPDLITFVPIE</sequence>
<organism evidence="1 2">
    <name type="scientific">Sphaerobolus stellatus (strain SS14)</name>
    <dbReference type="NCBI Taxonomy" id="990650"/>
    <lineage>
        <taxon>Eukaryota</taxon>
        <taxon>Fungi</taxon>
        <taxon>Dikarya</taxon>
        <taxon>Basidiomycota</taxon>
        <taxon>Agaricomycotina</taxon>
        <taxon>Agaricomycetes</taxon>
        <taxon>Phallomycetidae</taxon>
        <taxon>Geastrales</taxon>
        <taxon>Sphaerobolaceae</taxon>
        <taxon>Sphaerobolus</taxon>
    </lineage>
</organism>
<protein>
    <submittedName>
        <fullName evidence="1">Uncharacterized protein</fullName>
    </submittedName>
</protein>
<dbReference type="InterPro" id="IPR032675">
    <property type="entry name" value="LRR_dom_sf"/>
</dbReference>
<gene>
    <name evidence="1" type="ORF">M422DRAFT_56943</name>
</gene>
<accession>A0A0C9U251</accession>
<dbReference type="Proteomes" id="UP000054279">
    <property type="component" value="Unassembled WGS sequence"/>
</dbReference>
<dbReference type="SUPFAM" id="SSF52047">
    <property type="entry name" value="RNI-like"/>
    <property type="match status" value="1"/>
</dbReference>
<reference evidence="1 2" key="1">
    <citation type="submission" date="2014-06" db="EMBL/GenBank/DDBJ databases">
        <title>Evolutionary Origins and Diversification of the Mycorrhizal Mutualists.</title>
        <authorList>
            <consortium name="DOE Joint Genome Institute"/>
            <consortium name="Mycorrhizal Genomics Consortium"/>
            <person name="Kohler A."/>
            <person name="Kuo A."/>
            <person name="Nagy L.G."/>
            <person name="Floudas D."/>
            <person name="Copeland A."/>
            <person name="Barry K.W."/>
            <person name="Cichocki N."/>
            <person name="Veneault-Fourrey C."/>
            <person name="LaButti K."/>
            <person name="Lindquist E.A."/>
            <person name="Lipzen A."/>
            <person name="Lundell T."/>
            <person name="Morin E."/>
            <person name="Murat C."/>
            <person name="Riley R."/>
            <person name="Ohm R."/>
            <person name="Sun H."/>
            <person name="Tunlid A."/>
            <person name="Henrissat B."/>
            <person name="Grigoriev I.V."/>
            <person name="Hibbett D.S."/>
            <person name="Martin F."/>
        </authorList>
    </citation>
    <scope>NUCLEOTIDE SEQUENCE [LARGE SCALE GENOMIC DNA]</scope>
    <source>
        <strain evidence="1 2">SS14</strain>
    </source>
</reference>
<dbReference type="HOGENOM" id="CLU_1533545_0_0_1"/>